<feature type="region of interest" description="Disordered" evidence="4">
    <location>
        <begin position="1"/>
        <end position="20"/>
    </location>
</feature>
<dbReference type="GO" id="GO:0003676">
    <property type="term" value="F:nucleic acid binding"/>
    <property type="evidence" value="ECO:0007669"/>
    <property type="project" value="InterPro"/>
</dbReference>
<sequence>MYFGKNTHTEMPGSEKTAGVKAPLPWSQRFVQLAEEARDPRIKAFYCAGMVDESTPLEEVPLLAMDFETTGFDSSKHGIVSIGLVPMSHRRIHCREARHWVVKPRVALDETSVVIHGITHSDVAAAPDLSDVIDELLEYMAGRVIVVHHRSIERAFLDVALKARTGEGIQFPVIDTMELEARLHRSKAPGIIDWLLRRRPASIRLADSRERYHLPYYRPHHALTDALATAELLQAQIAHRFSPQQAISELWQ</sequence>
<dbReference type="InterPro" id="IPR013520">
    <property type="entry name" value="Ribonucl_H"/>
</dbReference>
<name>A0A7W8DG92_9BACT</name>
<dbReference type="GO" id="GO:0005829">
    <property type="term" value="C:cytosol"/>
    <property type="evidence" value="ECO:0007669"/>
    <property type="project" value="TreeGrafter"/>
</dbReference>
<evidence type="ECO:0000256" key="2">
    <source>
        <dbReference type="ARBA" id="ARBA00022801"/>
    </source>
</evidence>
<proteinExistence type="predicted"/>
<dbReference type="NCBIfam" id="NF006602">
    <property type="entry name" value="PRK09146.1"/>
    <property type="match status" value="1"/>
</dbReference>
<dbReference type="PANTHER" id="PTHR30231">
    <property type="entry name" value="DNA POLYMERASE III SUBUNIT EPSILON"/>
    <property type="match status" value="1"/>
</dbReference>
<evidence type="ECO:0000256" key="4">
    <source>
        <dbReference type="SAM" id="MobiDB-lite"/>
    </source>
</evidence>
<evidence type="ECO:0000313" key="7">
    <source>
        <dbReference type="Proteomes" id="UP000528322"/>
    </source>
</evidence>
<dbReference type="Gene3D" id="3.30.420.10">
    <property type="entry name" value="Ribonuclease H-like superfamily/Ribonuclease H"/>
    <property type="match status" value="1"/>
</dbReference>
<dbReference type="GO" id="GO:0003887">
    <property type="term" value="F:DNA-directed DNA polymerase activity"/>
    <property type="evidence" value="ECO:0007669"/>
    <property type="project" value="UniProtKB-EC"/>
</dbReference>
<keyword evidence="2" id="KW-0378">Hydrolase</keyword>
<dbReference type="Proteomes" id="UP000528322">
    <property type="component" value="Unassembled WGS sequence"/>
</dbReference>
<comment type="caution">
    <text evidence="6">The sequence shown here is derived from an EMBL/GenBank/DDBJ whole genome shotgun (WGS) entry which is preliminary data.</text>
</comment>
<evidence type="ECO:0000256" key="1">
    <source>
        <dbReference type="ARBA" id="ARBA00022722"/>
    </source>
</evidence>
<evidence type="ECO:0000313" key="6">
    <source>
        <dbReference type="EMBL" id="MBB5021182.1"/>
    </source>
</evidence>
<dbReference type="EC" id="2.7.7.7" evidence="6"/>
<dbReference type="EMBL" id="JACHID010000002">
    <property type="protein sequence ID" value="MBB5021182.1"/>
    <property type="molecule type" value="Genomic_DNA"/>
</dbReference>
<feature type="domain" description="Exonuclease" evidence="5">
    <location>
        <begin position="61"/>
        <end position="242"/>
    </location>
</feature>
<accession>A0A7W8DG92</accession>
<reference evidence="6 7" key="1">
    <citation type="submission" date="2020-08" db="EMBL/GenBank/DDBJ databases">
        <title>Genomic Encyclopedia of Type Strains, Phase IV (KMG-IV): sequencing the most valuable type-strain genomes for metagenomic binning, comparative biology and taxonomic classification.</title>
        <authorList>
            <person name="Goeker M."/>
        </authorList>
    </citation>
    <scope>NUCLEOTIDE SEQUENCE [LARGE SCALE GENOMIC DNA]</scope>
    <source>
        <strain evidence="6 7">DSM 22071</strain>
    </source>
</reference>
<dbReference type="PANTHER" id="PTHR30231:SF4">
    <property type="entry name" value="PROTEIN NEN2"/>
    <property type="match status" value="1"/>
</dbReference>
<protein>
    <submittedName>
        <fullName evidence="6">DNA polymerase-3 subunit epsilon</fullName>
        <ecNumber evidence="6">2.7.7.7</ecNumber>
    </submittedName>
</protein>
<keyword evidence="7" id="KW-1185">Reference proteome</keyword>
<keyword evidence="1" id="KW-0540">Nuclease</keyword>
<evidence type="ECO:0000256" key="3">
    <source>
        <dbReference type="ARBA" id="ARBA00022839"/>
    </source>
</evidence>
<organism evidence="6 7">
    <name type="scientific">Desulfurispira natronophila</name>
    <dbReference type="NCBI Taxonomy" id="682562"/>
    <lineage>
        <taxon>Bacteria</taxon>
        <taxon>Pseudomonadati</taxon>
        <taxon>Chrysiogenota</taxon>
        <taxon>Chrysiogenia</taxon>
        <taxon>Chrysiogenales</taxon>
        <taxon>Chrysiogenaceae</taxon>
        <taxon>Desulfurispira</taxon>
    </lineage>
</organism>
<gene>
    <name evidence="6" type="ORF">HNR37_000488</name>
</gene>
<dbReference type="CDD" id="cd06127">
    <property type="entry name" value="DEDDh"/>
    <property type="match status" value="1"/>
</dbReference>
<keyword evidence="3" id="KW-0269">Exonuclease</keyword>
<dbReference type="SUPFAM" id="SSF53098">
    <property type="entry name" value="Ribonuclease H-like"/>
    <property type="match status" value="1"/>
</dbReference>
<keyword evidence="6" id="KW-0808">Transferase</keyword>
<evidence type="ECO:0000259" key="5">
    <source>
        <dbReference type="SMART" id="SM00479"/>
    </source>
</evidence>
<dbReference type="SMART" id="SM00479">
    <property type="entry name" value="EXOIII"/>
    <property type="match status" value="1"/>
</dbReference>
<keyword evidence="6" id="KW-0548">Nucleotidyltransferase</keyword>
<dbReference type="InterPro" id="IPR012337">
    <property type="entry name" value="RNaseH-like_sf"/>
</dbReference>
<dbReference type="GO" id="GO:0008408">
    <property type="term" value="F:3'-5' exonuclease activity"/>
    <property type="evidence" value="ECO:0007669"/>
    <property type="project" value="TreeGrafter"/>
</dbReference>
<dbReference type="InterPro" id="IPR036397">
    <property type="entry name" value="RNaseH_sf"/>
</dbReference>
<dbReference type="Pfam" id="PF00929">
    <property type="entry name" value="RNase_T"/>
    <property type="match status" value="1"/>
</dbReference>
<dbReference type="AlphaFoldDB" id="A0A7W8DG92"/>